<dbReference type="EMBL" id="QJSX01000010">
    <property type="protein sequence ID" value="PYE53118.1"/>
    <property type="molecule type" value="Genomic_DNA"/>
</dbReference>
<name>A0A318S3M7_9DEIO</name>
<dbReference type="InterPro" id="IPR036291">
    <property type="entry name" value="NAD(P)-bd_dom_sf"/>
</dbReference>
<dbReference type="InterPro" id="IPR016040">
    <property type="entry name" value="NAD(P)-bd_dom"/>
</dbReference>
<dbReference type="Proteomes" id="UP000248326">
    <property type="component" value="Unassembled WGS sequence"/>
</dbReference>
<accession>A0A318S3M7</accession>
<dbReference type="PANTHER" id="PTHR12126">
    <property type="entry name" value="NADH-UBIQUINONE OXIDOREDUCTASE 39 KDA SUBUNIT-RELATED"/>
    <property type="match status" value="1"/>
</dbReference>
<protein>
    <submittedName>
        <fullName evidence="2">Uncharacterized protein YbjT (DUF2867 family)</fullName>
    </submittedName>
</protein>
<dbReference type="AlphaFoldDB" id="A0A318S3M7"/>
<dbReference type="PANTHER" id="PTHR12126:SF11">
    <property type="entry name" value="NADH DEHYDROGENASE [UBIQUINONE] 1 ALPHA SUBCOMPLEX SUBUNIT 9, MITOCHONDRIAL"/>
    <property type="match status" value="1"/>
</dbReference>
<comment type="caution">
    <text evidence="2">The sequence shown here is derived from an EMBL/GenBank/DDBJ whole genome shotgun (WGS) entry which is preliminary data.</text>
</comment>
<keyword evidence="3" id="KW-1185">Reference proteome</keyword>
<gene>
    <name evidence="2" type="ORF">DES52_110102</name>
</gene>
<dbReference type="SUPFAM" id="SSF51735">
    <property type="entry name" value="NAD(P)-binding Rossmann-fold domains"/>
    <property type="match status" value="1"/>
</dbReference>
<dbReference type="RefSeq" id="WP_170131052.1">
    <property type="nucleotide sequence ID" value="NZ_QJSX01000010.1"/>
</dbReference>
<reference evidence="2 3" key="1">
    <citation type="submission" date="2018-06" db="EMBL/GenBank/DDBJ databases">
        <title>Genomic Encyclopedia of Type Strains, Phase IV (KMG-IV): sequencing the most valuable type-strain genomes for metagenomic binning, comparative biology and taxonomic classification.</title>
        <authorList>
            <person name="Goeker M."/>
        </authorList>
    </citation>
    <scope>NUCLEOTIDE SEQUENCE [LARGE SCALE GENOMIC DNA]</scope>
    <source>
        <strain evidence="2 3">DSM 18048</strain>
    </source>
</reference>
<dbReference type="Gene3D" id="3.40.50.720">
    <property type="entry name" value="NAD(P)-binding Rossmann-like Domain"/>
    <property type="match status" value="1"/>
</dbReference>
<evidence type="ECO:0000313" key="3">
    <source>
        <dbReference type="Proteomes" id="UP000248326"/>
    </source>
</evidence>
<sequence>MRVLIIGGTGTLGRPTAIALARQGATVRLLSRRASPGASEFEQVRGDVVTGEGLAVAMQDVDVVVHAAHDPTRPARDLAGVRNVVAATRDAKAQQLVYVSIVGAAAVPSVPFYRAKAQGERLVANAPVRSSTFRASQFHEFVSQTLRRLDRLPILPVPAGARFQPVAVAEVAAALTRHVLHGGPDTLVGPEVLDFEDLVEAWQSARGRTRRVVPFSLPHPALRALAAGALTSPDAPRSVQRWSEWLLEAEVTSKKPPRGTERPTPR</sequence>
<organism evidence="2 3">
    <name type="scientific">Deinococcus yavapaiensis KR-236</name>
    <dbReference type="NCBI Taxonomy" id="694435"/>
    <lineage>
        <taxon>Bacteria</taxon>
        <taxon>Thermotogati</taxon>
        <taxon>Deinococcota</taxon>
        <taxon>Deinococci</taxon>
        <taxon>Deinococcales</taxon>
        <taxon>Deinococcaceae</taxon>
        <taxon>Deinococcus</taxon>
    </lineage>
</organism>
<proteinExistence type="predicted"/>
<dbReference type="GO" id="GO:0044877">
    <property type="term" value="F:protein-containing complex binding"/>
    <property type="evidence" value="ECO:0007669"/>
    <property type="project" value="TreeGrafter"/>
</dbReference>
<dbReference type="Pfam" id="PF13460">
    <property type="entry name" value="NAD_binding_10"/>
    <property type="match status" value="1"/>
</dbReference>
<evidence type="ECO:0000259" key="1">
    <source>
        <dbReference type="Pfam" id="PF13460"/>
    </source>
</evidence>
<evidence type="ECO:0000313" key="2">
    <source>
        <dbReference type="EMBL" id="PYE53118.1"/>
    </source>
</evidence>
<feature type="domain" description="NAD(P)-binding" evidence="1">
    <location>
        <begin position="7"/>
        <end position="116"/>
    </location>
</feature>
<dbReference type="InterPro" id="IPR051207">
    <property type="entry name" value="ComplexI_NDUFA9_subunit"/>
</dbReference>